<dbReference type="GO" id="GO:0046872">
    <property type="term" value="F:metal ion binding"/>
    <property type="evidence" value="ECO:0007669"/>
    <property type="project" value="UniProtKB-KW"/>
</dbReference>
<dbReference type="Pfam" id="PF25493">
    <property type="entry name" value="Peripla_BP_A-cyclase"/>
    <property type="match status" value="1"/>
</dbReference>
<organism evidence="22 23">
    <name type="scientific">Trypanosoma cruzi</name>
    <dbReference type="NCBI Taxonomy" id="5693"/>
    <lineage>
        <taxon>Eukaryota</taxon>
        <taxon>Discoba</taxon>
        <taxon>Euglenozoa</taxon>
        <taxon>Kinetoplastea</taxon>
        <taxon>Metakinetoplastina</taxon>
        <taxon>Trypanosomatida</taxon>
        <taxon>Trypanosomatidae</taxon>
        <taxon>Trypanosoma</taxon>
        <taxon>Schizotrypanum</taxon>
    </lineage>
</organism>
<dbReference type="VEuPathDB" id="TriTrypDB:Tc_MARK_7793"/>
<keyword evidence="7 20" id="KW-0812">Transmembrane</keyword>
<keyword evidence="8" id="KW-0479">Metal-binding</keyword>
<dbReference type="VEuPathDB" id="TriTrypDB:TCSYLVIO_000736"/>
<dbReference type="SMART" id="SM00044">
    <property type="entry name" value="CYCc"/>
    <property type="match status" value="1"/>
</dbReference>
<dbReference type="VEuPathDB" id="TriTrypDB:TCSYLVIO_004256"/>
<evidence type="ECO:0000256" key="6">
    <source>
        <dbReference type="ARBA" id="ARBA00012201"/>
    </source>
</evidence>
<dbReference type="PANTHER" id="PTHR43081:SF1">
    <property type="entry name" value="ADENYLATE CYCLASE, TERMINAL-DIFFERENTIATION SPECIFIC"/>
    <property type="match status" value="1"/>
</dbReference>
<evidence type="ECO:0000256" key="12">
    <source>
        <dbReference type="ARBA" id="ARBA00022989"/>
    </source>
</evidence>
<dbReference type="FunFam" id="3.30.70.1230:FF:000022">
    <property type="entry name" value="Receptor-type adenylate cyclase GRESAG 4, putative"/>
    <property type="match status" value="1"/>
</dbReference>
<keyword evidence="16" id="KW-0325">Glycoprotein</keyword>
<feature type="domain" description="Guanylate cyclase" evidence="21">
    <location>
        <begin position="932"/>
        <end position="1086"/>
    </location>
</feature>
<dbReference type="SUPFAM" id="SSF53822">
    <property type="entry name" value="Periplasmic binding protein-like I"/>
    <property type="match status" value="2"/>
</dbReference>
<dbReference type="InterPro" id="IPR057398">
    <property type="entry name" value="GRESAG4.1/3_peripasmic_2"/>
</dbReference>
<dbReference type="EC" id="4.6.1.1" evidence="6"/>
<keyword evidence="17" id="KW-0456">Lyase</keyword>
<proteinExistence type="inferred from homology"/>
<dbReference type="VEuPathDB" id="TriTrypDB:TcG_01431"/>
<dbReference type="InterPro" id="IPR001054">
    <property type="entry name" value="A/G_cyclase"/>
</dbReference>
<evidence type="ECO:0000256" key="20">
    <source>
        <dbReference type="SAM" id="Phobius"/>
    </source>
</evidence>
<dbReference type="VEuPathDB" id="TriTrypDB:BCY84_21660"/>
<dbReference type="VEuPathDB" id="TriTrypDB:TCDM_05518"/>
<evidence type="ECO:0000256" key="14">
    <source>
        <dbReference type="ARBA" id="ARBA00023136"/>
    </source>
</evidence>
<evidence type="ECO:0000256" key="16">
    <source>
        <dbReference type="ARBA" id="ARBA00023180"/>
    </source>
</evidence>
<dbReference type="VEuPathDB" id="TriTrypDB:Tc_MARK_7977"/>
<evidence type="ECO:0000256" key="11">
    <source>
        <dbReference type="ARBA" id="ARBA00022842"/>
    </source>
</evidence>
<dbReference type="SUPFAM" id="SSF55073">
    <property type="entry name" value="Nucleotide cyclase"/>
    <property type="match status" value="1"/>
</dbReference>
<evidence type="ECO:0000313" key="22">
    <source>
        <dbReference type="EMBL" id="PWU87845.1"/>
    </source>
</evidence>
<keyword evidence="10" id="KW-0067">ATP-binding</keyword>
<dbReference type="VEuPathDB" id="TriTrypDB:Tc_MARK_8005"/>
<evidence type="ECO:0000256" key="1">
    <source>
        <dbReference type="ARBA" id="ARBA00001593"/>
    </source>
</evidence>
<dbReference type="VEuPathDB" id="TriTrypDB:TcG_11171"/>
<feature type="transmembrane region" description="Helical" evidence="20">
    <location>
        <begin position="892"/>
        <end position="913"/>
    </location>
</feature>
<dbReference type="VEuPathDB" id="TriTrypDB:TcCLB.510581.9"/>
<dbReference type="CDD" id="cd07556">
    <property type="entry name" value="Nucleotidyl_cyc_III"/>
    <property type="match status" value="1"/>
</dbReference>
<dbReference type="VEuPathDB" id="TriTrypDB:C4B63_2g548"/>
<evidence type="ECO:0000256" key="4">
    <source>
        <dbReference type="ARBA" id="ARBA00004141"/>
    </source>
</evidence>
<keyword evidence="9" id="KW-0547">Nucleotide-binding</keyword>
<comment type="caution">
    <text evidence="22">The sequence shown here is derived from an EMBL/GenBank/DDBJ whole genome shotgun (WGS) entry which is preliminary data.</text>
</comment>
<evidence type="ECO:0000256" key="17">
    <source>
        <dbReference type="ARBA" id="ARBA00023239"/>
    </source>
</evidence>
<evidence type="ECO:0000256" key="19">
    <source>
        <dbReference type="ARBA" id="ARBA00032637"/>
    </source>
</evidence>
<evidence type="ECO:0000313" key="23">
    <source>
        <dbReference type="Proteomes" id="UP000246078"/>
    </source>
</evidence>
<keyword evidence="14 20" id="KW-0472">Membrane</keyword>
<dbReference type="FunFam" id="3.40.50.2300:FF:000162">
    <property type="entry name" value="Receptor-type adenylate cyclase GRESAG 4, putative"/>
    <property type="match status" value="1"/>
</dbReference>
<dbReference type="GO" id="GO:0006171">
    <property type="term" value="P:cAMP biosynthetic process"/>
    <property type="evidence" value="ECO:0007669"/>
    <property type="project" value="UniProtKB-KW"/>
</dbReference>
<evidence type="ECO:0000256" key="18">
    <source>
        <dbReference type="ARBA" id="ARBA00032597"/>
    </source>
</evidence>
<evidence type="ECO:0000256" key="13">
    <source>
        <dbReference type="ARBA" id="ARBA00022998"/>
    </source>
</evidence>
<dbReference type="GO" id="GO:0005524">
    <property type="term" value="F:ATP binding"/>
    <property type="evidence" value="ECO:0007669"/>
    <property type="project" value="UniProtKB-KW"/>
</dbReference>
<reference evidence="22 23" key="1">
    <citation type="journal article" date="2018" name="Microb. Genom.">
        <title>Expanding an expanded genome: long-read sequencing of Trypanosoma cruzi.</title>
        <authorList>
            <person name="Berna L."/>
            <person name="Rodriguez M."/>
            <person name="Chiribao M.L."/>
            <person name="Parodi-Talice A."/>
            <person name="Pita S."/>
            <person name="Rijo G."/>
            <person name="Alvarez-Valin F."/>
            <person name="Robello C."/>
        </authorList>
    </citation>
    <scope>NUCLEOTIDE SEQUENCE [LARGE SCALE GENOMIC DNA]</scope>
    <source>
        <strain evidence="22 23">TCC</strain>
    </source>
</reference>
<sequence length="1338" mass="144876">MCLAALLSLTLVCSLRHLPTRLIPFLSSAPFYFLLCFSCRKPQATQQDSLMAAGMAVWPREQRSCAASRCLFVALLLLLDLPYAVAQPSQSDRVAVPKPCIPETNVKVLMLNVTDLPIDQKLADSLEAGLEAALWSRNFTVADGVRVEVIRQVATMETSGAVIGKALNESSDVLLVAGVIGDATVLNSLPVIMRHGLVLFAPFTGSSLVRGWNPNLYFLRAEPAAELLALLRYALAHLRVRRLGFMYLQGDYFGDREYAQAQRVMSGMGYELSGVFSVESSVTGGARKEVFDAAWESFAETRPQAVIVFGLPINDTVEFVRRMLTDRRTAGAYLLAPVMLQELVLRVWRAAVAGGVEFVPGQVITTGTNPLAKDTQYEAIQSFQKVMRAYLTHSGRKYYADKDHFLKDDVDGGMMVAGWIAGEVLSQALGSREWVKDRKSFLAPLYNQRRYVVDDIVIGDYGGECKAGAAPQGATCRCNQGGRTVYIKKFVESFRAEDVAKGAFTLKLWECDASHTLLHAPLNGLAVMMQDVVVAQLAMSSMLAGVDAARAPQDYYDGTTVTFHAISTSAAGARDALLSEMSARRVHFVSGVVTEAVLEMEGMDFIDSLLLEPRLNRFRRNVIRLSPTLEQQLFVLAEYLGNASGGSAHAVIRSGEAAAMADVLRRSLLTFGVSLAPATLLAGGDALVDHLPVEGDVFVVGLSAGDAGAIARHVSSHGGVRVFVVFLEFALLHAEFVAAFRDGAGADRVVFATSLPHWNDRGSASETARNFAAAVPREEDRTPLSLMGFAATRLVHTALSRMYRVSAEKLADFFYNNVAVAVDDMLYGPFADGGACPATESGAGCGRNYGATRISVWPLARALDPAVPELFPAVTPSMKYADPAAGGLTARLLIGVIAGCAAALLLVAVLRYFCHSSRDNANAPKERLHPVTLVFTDIESSTALWAACPETMPDAVATHHRLIRSLIAKYRCYEVKTIGDAFMIACKSAFAAVQLVRELQQVFLQHDWGTSEIDDAYRMFEEDRAEEDAEYVPPTARLDAAVYRQYWNGLRVRVGVHTGLCDIRHDEVTKGYDYYGGTSNTAARTESVGNGGQVLLTRAAYFALSTAEREQVEVTALGAVALRGVPKPVEMYQLDAVPGRVVAGLRLDRDDGAVDDYSDCGSGSSGVSYNTCYDSAVSFISGLMSPYASRQRAGVLESLCRRWRVRMVEKGVMSYDDYCAALVERLAGRVGRVLGSRADGFSGVPLAEIAATSAVSSQRQSMIRSFHSLGRSGSSSCTELSSVVPPVDGSEALPQESLVCPIVMRPTVLRELGWRVHVSSVTSYSDSLDSDAMRPRGT</sequence>
<evidence type="ECO:0000256" key="5">
    <source>
        <dbReference type="ARBA" id="ARBA00005381"/>
    </source>
</evidence>
<dbReference type="PROSITE" id="PS50125">
    <property type="entry name" value="GUANYLATE_CYCLASE_2"/>
    <property type="match status" value="1"/>
</dbReference>
<keyword evidence="11" id="KW-0460">Magnesium</keyword>
<evidence type="ECO:0000256" key="9">
    <source>
        <dbReference type="ARBA" id="ARBA00022741"/>
    </source>
</evidence>
<dbReference type="InterPro" id="IPR028082">
    <property type="entry name" value="Peripla_BP_I"/>
</dbReference>
<comment type="similarity">
    <text evidence="5">Belongs to the adenylyl cyclase class-3 family.</text>
</comment>
<dbReference type="GO" id="GO:0035556">
    <property type="term" value="P:intracellular signal transduction"/>
    <property type="evidence" value="ECO:0007669"/>
    <property type="project" value="InterPro"/>
</dbReference>
<accession>A0A2V2UUD6</accession>
<comment type="catalytic activity">
    <reaction evidence="1">
        <text>ATP = 3',5'-cyclic AMP + diphosphate</text>
        <dbReference type="Rhea" id="RHEA:15389"/>
        <dbReference type="ChEBI" id="CHEBI:30616"/>
        <dbReference type="ChEBI" id="CHEBI:33019"/>
        <dbReference type="ChEBI" id="CHEBI:58165"/>
        <dbReference type="EC" id="4.6.1.1"/>
    </reaction>
</comment>
<dbReference type="VEuPathDB" id="TriTrypDB:TcG_01430"/>
<dbReference type="PANTHER" id="PTHR43081">
    <property type="entry name" value="ADENYLATE CYCLASE, TERMINAL-DIFFERENTIATION SPECIFIC-RELATED"/>
    <property type="match status" value="1"/>
</dbReference>
<protein>
    <recommendedName>
        <fullName evidence="6">adenylate cyclase</fullName>
        <ecNumber evidence="6">4.6.1.1</ecNumber>
    </recommendedName>
    <alternativeName>
        <fullName evidence="18">ATP pyrophosphate-lyase</fullName>
    </alternativeName>
    <alternativeName>
        <fullName evidence="19">Adenylyl cyclase</fullName>
    </alternativeName>
</protein>
<keyword evidence="13" id="KW-0115">cAMP biosynthesis</keyword>
<dbReference type="InterPro" id="IPR050697">
    <property type="entry name" value="Adenylyl/Guanylyl_Cyclase_3/4"/>
</dbReference>
<evidence type="ECO:0000256" key="7">
    <source>
        <dbReference type="ARBA" id="ARBA00022692"/>
    </source>
</evidence>
<dbReference type="VEuPathDB" id="TriTrypDB:TcCL_Unassigned03555"/>
<dbReference type="VEuPathDB" id="TriTrypDB:TCSYLVIO_009830"/>
<dbReference type="EMBL" id="PRFC01000458">
    <property type="protein sequence ID" value="PWU87845.1"/>
    <property type="molecule type" value="Genomic_DNA"/>
</dbReference>
<dbReference type="VEuPathDB" id="TriTrypDB:TcCLB.507467.10"/>
<comment type="subcellular location">
    <subcellularLocation>
        <location evidence="4">Membrane</location>
        <topology evidence="4">Multi-pass membrane protein</topology>
    </subcellularLocation>
</comment>
<dbReference type="VEuPathDB" id="TriTrypDB:Tc_MARK_9936"/>
<keyword evidence="15 22" id="KW-0675">Receptor</keyword>
<evidence type="ECO:0000256" key="2">
    <source>
        <dbReference type="ARBA" id="ARBA00001946"/>
    </source>
</evidence>
<dbReference type="Gene3D" id="3.30.70.1230">
    <property type="entry name" value="Nucleotide cyclase"/>
    <property type="match status" value="1"/>
</dbReference>
<dbReference type="GO" id="GO:0016020">
    <property type="term" value="C:membrane"/>
    <property type="evidence" value="ECO:0007669"/>
    <property type="project" value="UniProtKB-SubCell"/>
</dbReference>
<gene>
    <name evidence="22" type="ORF">C3747_458g22</name>
</gene>
<dbReference type="Pfam" id="PF25495">
    <property type="entry name" value="Peripla_BP_A-cyclase_1"/>
    <property type="match status" value="1"/>
</dbReference>
<name>A0A2V2UUD6_TRYCR</name>
<dbReference type="Proteomes" id="UP000246078">
    <property type="component" value="Unassembled WGS sequence"/>
</dbReference>
<dbReference type="Pfam" id="PF00211">
    <property type="entry name" value="Guanylate_cyc"/>
    <property type="match status" value="1"/>
</dbReference>
<dbReference type="VEuPathDB" id="TriTrypDB:TcYC6_0106790"/>
<dbReference type="Gene3D" id="3.40.50.2300">
    <property type="match status" value="2"/>
</dbReference>
<dbReference type="InterPro" id="IPR057399">
    <property type="entry name" value="GRESAG4.1/3_peripasmic_1"/>
</dbReference>
<keyword evidence="12 20" id="KW-1133">Transmembrane helix</keyword>
<dbReference type="VEuPathDB" id="TriTrypDB:ECC02_010343"/>
<comment type="function">
    <text evidence="3">Could act as a receptor for an unknown ligand.</text>
</comment>
<dbReference type="InterPro" id="IPR029787">
    <property type="entry name" value="Nucleotide_cyclase"/>
</dbReference>
<evidence type="ECO:0000256" key="8">
    <source>
        <dbReference type="ARBA" id="ARBA00022723"/>
    </source>
</evidence>
<evidence type="ECO:0000259" key="21">
    <source>
        <dbReference type="PROSITE" id="PS50125"/>
    </source>
</evidence>
<comment type="cofactor">
    <cofactor evidence="2">
        <name>Mg(2+)</name>
        <dbReference type="ChEBI" id="CHEBI:18420"/>
    </cofactor>
</comment>
<evidence type="ECO:0000256" key="15">
    <source>
        <dbReference type="ARBA" id="ARBA00023170"/>
    </source>
</evidence>
<evidence type="ECO:0000256" key="10">
    <source>
        <dbReference type="ARBA" id="ARBA00022840"/>
    </source>
</evidence>
<dbReference type="VEuPathDB" id="TriTrypDB:C3747_458g22"/>
<evidence type="ECO:0000256" key="3">
    <source>
        <dbReference type="ARBA" id="ARBA00002708"/>
    </source>
</evidence>
<dbReference type="VEuPathDB" id="TriTrypDB:TcCL_NonESM06088"/>
<dbReference type="VEuPathDB" id="TriTrypDB:TcBrA4_0033560"/>
<dbReference type="GO" id="GO:0004016">
    <property type="term" value="F:adenylate cyclase activity"/>
    <property type="evidence" value="ECO:0007669"/>
    <property type="project" value="UniProtKB-EC"/>
</dbReference>